<dbReference type="AlphaFoldDB" id="A0A0C9U676"/>
<protein>
    <recommendedName>
        <fullName evidence="1">Mon2/Sec7/BIG1-like HUS domain-containing protein</fullName>
    </recommendedName>
</protein>
<dbReference type="EMBL" id="KN837275">
    <property type="protein sequence ID" value="KIJ29789.1"/>
    <property type="molecule type" value="Genomic_DNA"/>
</dbReference>
<organism evidence="2 3">
    <name type="scientific">Sphaerobolus stellatus (strain SS14)</name>
    <dbReference type="NCBI Taxonomy" id="990650"/>
    <lineage>
        <taxon>Eukaryota</taxon>
        <taxon>Fungi</taxon>
        <taxon>Dikarya</taxon>
        <taxon>Basidiomycota</taxon>
        <taxon>Agaricomycotina</taxon>
        <taxon>Agaricomycetes</taxon>
        <taxon>Phallomycetidae</taxon>
        <taxon>Geastrales</taxon>
        <taxon>Sphaerobolaceae</taxon>
        <taxon>Sphaerobolus</taxon>
    </lineage>
</organism>
<dbReference type="Proteomes" id="UP000054279">
    <property type="component" value="Unassembled WGS sequence"/>
</dbReference>
<proteinExistence type="predicted"/>
<accession>A0A0C9U676</accession>
<evidence type="ECO:0000259" key="1">
    <source>
        <dbReference type="Pfam" id="PF12783"/>
    </source>
</evidence>
<dbReference type="OrthoDB" id="294853at2759"/>
<gene>
    <name evidence="2" type="ORF">M422DRAFT_107343</name>
</gene>
<evidence type="ECO:0000313" key="2">
    <source>
        <dbReference type="EMBL" id="KIJ29789.1"/>
    </source>
</evidence>
<sequence length="333" mass="35685">FPQHNELLLLLRHHLCPLLHKSLSERPVFPLTLRSTRVVFLLLKQFSNELPTEAEVFLMLLIKVISGEHDTENGSSHSRPGWMRVIALEIIRGLCTDAELIRGIWQRYDAQPNGSKVFGSLVTALNRLASEKPSLLGVGTQVMGLGVAPSYNAEGASGYGMESVAGMVANAASATVSGVVGMMGTEAGLSVVGSSMKLQCIDQLDKADAPGIPESYIYLLAIQCLVSLVEGFASLVLPLYNTITIVRPRAAGEAIVHAPPALDLPTLPEGDHGTVQLRIVHDMLESGWPALLAALSFYIATNISDELFADVLGAMQGMINVLGVLRLTTPRDA</sequence>
<reference evidence="2 3" key="1">
    <citation type="submission" date="2014-06" db="EMBL/GenBank/DDBJ databases">
        <title>Evolutionary Origins and Diversification of the Mycorrhizal Mutualists.</title>
        <authorList>
            <consortium name="DOE Joint Genome Institute"/>
            <consortium name="Mycorrhizal Genomics Consortium"/>
            <person name="Kohler A."/>
            <person name="Kuo A."/>
            <person name="Nagy L.G."/>
            <person name="Floudas D."/>
            <person name="Copeland A."/>
            <person name="Barry K.W."/>
            <person name="Cichocki N."/>
            <person name="Veneault-Fourrey C."/>
            <person name="LaButti K."/>
            <person name="Lindquist E.A."/>
            <person name="Lipzen A."/>
            <person name="Lundell T."/>
            <person name="Morin E."/>
            <person name="Murat C."/>
            <person name="Riley R."/>
            <person name="Ohm R."/>
            <person name="Sun H."/>
            <person name="Tunlid A."/>
            <person name="Henrissat B."/>
            <person name="Grigoriev I.V."/>
            <person name="Hibbett D.S."/>
            <person name="Martin F."/>
        </authorList>
    </citation>
    <scope>NUCLEOTIDE SEQUENCE [LARGE SCALE GENOMIC DNA]</scope>
    <source>
        <strain evidence="2 3">SS14</strain>
    </source>
</reference>
<dbReference type="HOGENOM" id="CLU_835664_0_0_1"/>
<feature type="non-terminal residue" evidence="2">
    <location>
        <position position="1"/>
    </location>
</feature>
<keyword evidence="3" id="KW-1185">Reference proteome</keyword>
<dbReference type="GO" id="GO:0005794">
    <property type="term" value="C:Golgi apparatus"/>
    <property type="evidence" value="ECO:0007669"/>
    <property type="project" value="UniProtKB-ARBA"/>
</dbReference>
<evidence type="ECO:0000313" key="3">
    <source>
        <dbReference type="Proteomes" id="UP000054279"/>
    </source>
</evidence>
<name>A0A0C9U676_SPHS4</name>
<feature type="non-terminal residue" evidence="2">
    <location>
        <position position="333"/>
    </location>
</feature>
<dbReference type="InterPro" id="IPR032691">
    <property type="entry name" value="Mon2/Sec7/BIG1-like_HUS"/>
</dbReference>
<dbReference type="Pfam" id="PF12783">
    <property type="entry name" value="Sec7-like_HUS"/>
    <property type="match status" value="1"/>
</dbReference>
<feature type="domain" description="Mon2/Sec7/BIG1-like HUS" evidence="1">
    <location>
        <begin position="1"/>
        <end position="117"/>
    </location>
</feature>